<dbReference type="Proteomes" id="UP000244810">
    <property type="component" value="Unassembled WGS sequence"/>
</dbReference>
<dbReference type="InterPro" id="IPR053136">
    <property type="entry name" value="UTP_pyrophosphatase-like"/>
</dbReference>
<proteinExistence type="predicted"/>
<dbReference type="OrthoDB" id="9795402at2"/>
<dbReference type="EMBL" id="QDDR01000007">
    <property type="protein sequence ID" value="PVE46888.1"/>
    <property type="molecule type" value="Genomic_DNA"/>
</dbReference>
<comment type="caution">
    <text evidence="2">The sequence shown here is derived from an EMBL/GenBank/DDBJ whole genome shotgun (WGS) entry which is preliminary data.</text>
</comment>
<keyword evidence="3" id="KW-1185">Reference proteome</keyword>
<organism evidence="2 3">
    <name type="scientific">Pararhodobacter aggregans</name>
    <dbReference type="NCBI Taxonomy" id="404875"/>
    <lineage>
        <taxon>Bacteria</taxon>
        <taxon>Pseudomonadati</taxon>
        <taxon>Pseudomonadota</taxon>
        <taxon>Alphaproteobacteria</taxon>
        <taxon>Rhodobacterales</taxon>
        <taxon>Paracoccaceae</taxon>
        <taxon>Pararhodobacter</taxon>
    </lineage>
</organism>
<feature type="domain" description="YgjP-like metallopeptidase" evidence="1">
    <location>
        <begin position="31"/>
        <end position="224"/>
    </location>
</feature>
<reference evidence="2 3" key="1">
    <citation type="journal article" date="2011" name="Syst. Appl. Microbiol.">
        <title>Defluviimonas denitrificans gen. nov., sp. nov., and Pararhodobacter aggregans gen. nov., sp. nov., non-phototrophic Rhodobacteraceae from the biofilter of a marine aquaculture.</title>
        <authorList>
            <person name="Foesel B.U."/>
            <person name="Drake H.L."/>
            <person name="Schramm A."/>
        </authorList>
    </citation>
    <scope>NUCLEOTIDE SEQUENCE [LARGE SCALE GENOMIC DNA]</scope>
    <source>
        <strain evidence="2 3">D1-19</strain>
    </source>
</reference>
<dbReference type="PANTHER" id="PTHR30399">
    <property type="entry name" value="UNCHARACTERIZED PROTEIN YGJP"/>
    <property type="match status" value="1"/>
</dbReference>
<dbReference type="RefSeq" id="WP_107752460.1">
    <property type="nucleotide sequence ID" value="NZ_QBKF01000007.1"/>
</dbReference>
<dbReference type="CDD" id="cd07344">
    <property type="entry name" value="M48_yhfN_like"/>
    <property type="match status" value="1"/>
</dbReference>
<dbReference type="PANTHER" id="PTHR30399:SF1">
    <property type="entry name" value="UTP PYROPHOSPHATASE"/>
    <property type="match status" value="1"/>
</dbReference>
<dbReference type="Gene3D" id="3.30.2010.10">
    <property type="entry name" value="Metalloproteases ('zincins'), catalytic domain"/>
    <property type="match status" value="1"/>
</dbReference>
<protein>
    <submittedName>
        <fullName evidence="2">M48 family peptidase</fullName>
    </submittedName>
</protein>
<name>A0A2T7UQJ9_9RHOB</name>
<evidence type="ECO:0000259" key="1">
    <source>
        <dbReference type="Pfam" id="PF01863"/>
    </source>
</evidence>
<sequence>MTKDPETISLPGPMPGDPPLAVRLRRSARARRVSLKVSRLDGAVTLTLPARAPLRGALAFLEERRDWLSAAVAGLEGPLAVAPGLVLPVEGQGLTLTTAPVRAARIEGDALLVPAGRPAAAALAFLKLRARDRLAQQVARHSAALGRPAGKLTLRDTRSRWGSCTASGDLMFNWRLILAPPPILDYVAAHEVAHLAQMNHSPAFWAEVARLFPAHREARRWLKAEGAALHRYRFAPA</sequence>
<dbReference type="Pfam" id="PF01863">
    <property type="entry name" value="YgjP-like"/>
    <property type="match status" value="1"/>
</dbReference>
<evidence type="ECO:0000313" key="2">
    <source>
        <dbReference type="EMBL" id="PVE46888.1"/>
    </source>
</evidence>
<gene>
    <name evidence="2" type="ORF">DDE23_14505</name>
</gene>
<evidence type="ECO:0000313" key="3">
    <source>
        <dbReference type="Proteomes" id="UP000244810"/>
    </source>
</evidence>
<dbReference type="InterPro" id="IPR002725">
    <property type="entry name" value="YgjP-like_metallopeptidase"/>
</dbReference>
<accession>A0A2T7UQJ9</accession>
<dbReference type="AlphaFoldDB" id="A0A2T7UQJ9"/>